<name>A0A843UL83_COLES</name>
<gene>
    <name evidence="1" type="ORF">Taro_015429</name>
</gene>
<proteinExistence type="predicted"/>
<dbReference type="AlphaFoldDB" id="A0A843UL83"/>
<keyword evidence="2" id="KW-1185">Reference proteome</keyword>
<organism evidence="1 2">
    <name type="scientific">Colocasia esculenta</name>
    <name type="common">Wild taro</name>
    <name type="synonym">Arum esculentum</name>
    <dbReference type="NCBI Taxonomy" id="4460"/>
    <lineage>
        <taxon>Eukaryota</taxon>
        <taxon>Viridiplantae</taxon>
        <taxon>Streptophyta</taxon>
        <taxon>Embryophyta</taxon>
        <taxon>Tracheophyta</taxon>
        <taxon>Spermatophyta</taxon>
        <taxon>Magnoliopsida</taxon>
        <taxon>Liliopsida</taxon>
        <taxon>Araceae</taxon>
        <taxon>Aroideae</taxon>
        <taxon>Colocasieae</taxon>
        <taxon>Colocasia</taxon>
    </lineage>
</organism>
<accession>A0A843UL83</accession>
<reference evidence="1" key="1">
    <citation type="submission" date="2017-07" db="EMBL/GenBank/DDBJ databases">
        <title>Taro Niue Genome Assembly and Annotation.</title>
        <authorList>
            <person name="Atibalentja N."/>
            <person name="Keating K."/>
            <person name="Fields C.J."/>
        </authorList>
    </citation>
    <scope>NUCLEOTIDE SEQUENCE</scope>
    <source>
        <strain evidence="1">Niue_2</strain>
        <tissue evidence="1">Leaf</tissue>
    </source>
</reference>
<sequence>MVYSIGEVVKANVGNVFGGIDGWSLQHGGTILHVYVLIFQNFFNWLMRCIKLPEPAALVSLPNSELVITFLKFHYNRDPISQLLEASEMHHDVEVDL</sequence>
<protein>
    <submittedName>
        <fullName evidence="1">Uncharacterized protein</fullName>
    </submittedName>
</protein>
<comment type="caution">
    <text evidence="1">The sequence shown here is derived from an EMBL/GenBank/DDBJ whole genome shotgun (WGS) entry which is preliminary data.</text>
</comment>
<dbReference type="OrthoDB" id="2110451at2759"/>
<dbReference type="Proteomes" id="UP000652761">
    <property type="component" value="Unassembled WGS sequence"/>
</dbReference>
<evidence type="ECO:0000313" key="1">
    <source>
        <dbReference type="EMBL" id="MQL82936.1"/>
    </source>
</evidence>
<dbReference type="EMBL" id="NMUH01000663">
    <property type="protein sequence ID" value="MQL82936.1"/>
    <property type="molecule type" value="Genomic_DNA"/>
</dbReference>
<evidence type="ECO:0000313" key="2">
    <source>
        <dbReference type="Proteomes" id="UP000652761"/>
    </source>
</evidence>